<evidence type="ECO:0000313" key="1">
    <source>
        <dbReference type="EMBL" id="PND30506.1"/>
    </source>
</evidence>
<gene>
    <name evidence="1" type="ORF">C1I89_29450</name>
</gene>
<keyword evidence="2" id="KW-1185">Reference proteome</keyword>
<proteinExistence type="predicted"/>
<dbReference type="AlphaFoldDB" id="A0A2N8KAM6"/>
<dbReference type="Proteomes" id="UP000235994">
    <property type="component" value="Unassembled WGS sequence"/>
</dbReference>
<dbReference type="RefSeq" id="WP_102775813.1">
    <property type="nucleotide sequence ID" value="NZ_POQS01000009.1"/>
</dbReference>
<organism evidence="1 2">
    <name type="scientific">Achromobacter pulmonis</name>
    <dbReference type="NCBI Taxonomy" id="1389932"/>
    <lineage>
        <taxon>Bacteria</taxon>
        <taxon>Pseudomonadati</taxon>
        <taxon>Pseudomonadota</taxon>
        <taxon>Betaproteobacteria</taxon>
        <taxon>Burkholderiales</taxon>
        <taxon>Alcaligenaceae</taxon>
        <taxon>Achromobacter</taxon>
    </lineage>
</organism>
<name>A0A2N8KAM6_9BURK</name>
<protein>
    <submittedName>
        <fullName evidence="1">Uncharacterized protein</fullName>
    </submittedName>
</protein>
<evidence type="ECO:0000313" key="2">
    <source>
        <dbReference type="Proteomes" id="UP000235994"/>
    </source>
</evidence>
<dbReference type="EMBL" id="POQS01000009">
    <property type="protein sequence ID" value="PND30506.1"/>
    <property type="molecule type" value="Genomic_DNA"/>
</dbReference>
<sequence length="224" mass="25178">MEQVDHGLYDYRDQFDAWEAACLIAGYEPVGIDRGDPLHIPGRVKVLLSLMDDAYQTALYYCRVACNGGHIHEANGAPAKFDVSADPSSLPSAELREVYARTITEGRRDSAYTDTMLVTRNPMFRREDIEKWLGLIGWKEAHYFVTQEERQEKPLASRERETLLKLVISMAVVGYRYDSTGKRSGAVSEITKDVESLGLSVSDETVRKYLKEASGLLSGKPHKD</sequence>
<comment type="caution">
    <text evidence="1">The sequence shown here is derived from an EMBL/GenBank/DDBJ whole genome shotgun (WGS) entry which is preliminary data.</text>
</comment>
<accession>A0A2N8KAM6</accession>
<reference evidence="1 2" key="1">
    <citation type="submission" date="2018-01" db="EMBL/GenBank/DDBJ databases">
        <title>The draft genome of an aniline degradation strain ANB-1.</title>
        <authorList>
            <person name="Zhang L."/>
            <person name="Jiang J."/>
        </authorList>
    </citation>
    <scope>NUCLEOTIDE SEQUENCE [LARGE SCALE GENOMIC DNA]</scope>
    <source>
        <strain evidence="1 2">ANB-1</strain>
    </source>
</reference>